<dbReference type="PANTHER" id="PTHR33119">
    <property type="entry name" value="IFI3P"/>
    <property type="match status" value="1"/>
</dbReference>
<proteinExistence type="predicted"/>
<evidence type="ECO:0000313" key="2">
    <source>
        <dbReference type="EMBL" id="SCV73300.1"/>
    </source>
</evidence>
<dbReference type="InterPro" id="IPR049192">
    <property type="entry name" value="DUF4246_C"/>
</dbReference>
<dbReference type="OrthoDB" id="415532at2759"/>
<reference evidence="3" key="1">
    <citation type="submission" date="2016-09" db="EMBL/GenBank/DDBJ databases">
        <authorList>
            <person name="Jeantristanb JTB J.-T."/>
            <person name="Ricardo R."/>
        </authorList>
    </citation>
    <scope>NUCLEOTIDE SEQUENCE [LARGE SCALE GENOMIC DNA]</scope>
</reference>
<dbReference type="AlphaFoldDB" id="A0A238FHK5"/>
<dbReference type="EMBL" id="FMSP01000018">
    <property type="protein sequence ID" value="SCV73300.1"/>
    <property type="molecule type" value="Genomic_DNA"/>
</dbReference>
<evidence type="ECO:0000313" key="3">
    <source>
        <dbReference type="Proteomes" id="UP000198372"/>
    </source>
</evidence>
<dbReference type="PANTHER" id="PTHR33119:SF1">
    <property type="entry name" value="FE2OG DIOXYGENASE DOMAIN-CONTAINING PROTEIN"/>
    <property type="match status" value="1"/>
</dbReference>
<name>A0A238FHK5_9BASI</name>
<feature type="domain" description="DUF4246" evidence="1">
    <location>
        <begin position="106"/>
        <end position="534"/>
    </location>
</feature>
<dbReference type="InterPro" id="IPR025340">
    <property type="entry name" value="DUF4246"/>
</dbReference>
<organism evidence="2 3">
    <name type="scientific">Microbotryum intermedium</name>
    <dbReference type="NCBI Taxonomy" id="269621"/>
    <lineage>
        <taxon>Eukaryota</taxon>
        <taxon>Fungi</taxon>
        <taxon>Dikarya</taxon>
        <taxon>Basidiomycota</taxon>
        <taxon>Pucciniomycotina</taxon>
        <taxon>Microbotryomycetes</taxon>
        <taxon>Microbotryales</taxon>
        <taxon>Microbotryaceae</taxon>
        <taxon>Microbotryum</taxon>
    </lineage>
</organism>
<evidence type="ECO:0000259" key="1">
    <source>
        <dbReference type="Pfam" id="PF14033"/>
    </source>
</evidence>
<sequence>MLDTANDPNDDLVFPNPFKLKGVGGRHADVNLVMNPVLLEPSFNAPYTLQELEMKALSYKVRTTEPDWLGKRHDRDVRAAWKRVALKLSNCHAKSGLHLRPLTAEIVDDVLDELEDFVEIFELVGQRWRVNYGCFDAIFESNDLIPYERRSSIIAQVAMLEKAIEAHYSSSPAQVVHLVDPSLYPLVYGQSLVCSRGSDSSRESVSVAPAQIPETLLMFENPNEARYLSEKYQWLPAEFAVDSEGQVKIESCINNVHPKDHALLYGTLARIFSRLVRLFDRTLSDLMAPRARVISSNSRPWFRKKVQSSTKRRGEADHWGEFESEPPEVFDEAVAIAEEEWSYDREIVLPEPDEFEPTTVTKLQDERMYHPAFTLKGRTVQVFVKFVSIELSPDRPEYEGEEWRVEGMENEAIVATGVYYYDEKNVTDWTIAFRGTFDADKVPCDSRNDVPAVEAIFGLIENGPCVQHFNKAPTPKNRCLTFPNIYQHCHSKFSLVDRTRPGHRKMLVFSIVDPLQRIPSTSDVAPQQREWIERALFSPAKGRLPRHTEKTQCLLDELPNELSSRILDLTDELMTRDEATAHWEKLVAERQRLLEKHTRAVYVRRFRF</sequence>
<dbReference type="Pfam" id="PF14033">
    <property type="entry name" value="DUF4246"/>
    <property type="match status" value="1"/>
</dbReference>
<dbReference type="Proteomes" id="UP000198372">
    <property type="component" value="Unassembled WGS sequence"/>
</dbReference>
<protein>
    <submittedName>
        <fullName evidence="2">BQ2448_7226 protein</fullName>
    </submittedName>
</protein>
<keyword evidence="3" id="KW-1185">Reference proteome</keyword>
<gene>
    <name evidence="2" type="ORF">BQ2448_7226</name>
</gene>
<accession>A0A238FHK5</accession>